<dbReference type="Proteomes" id="UP000053105">
    <property type="component" value="Unassembled WGS sequence"/>
</dbReference>
<dbReference type="EMBL" id="KQ435732">
    <property type="protein sequence ID" value="KOX77467.1"/>
    <property type="molecule type" value="Genomic_DNA"/>
</dbReference>
<evidence type="ECO:0000313" key="1">
    <source>
        <dbReference type="EMBL" id="KOX77467.1"/>
    </source>
</evidence>
<reference evidence="1 2" key="1">
    <citation type="submission" date="2015-07" db="EMBL/GenBank/DDBJ databases">
        <title>The genome of Melipona quadrifasciata.</title>
        <authorList>
            <person name="Pan H."/>
            <person name="Kapheim K."/>
        </authorList>
    </citation>
    <scope>NUCLEOTIDE SEQUENCE [LARGE SCALE GENOMIC DNA]</scope>
    <source>
        <strain evidence="1">0111107301</strain>
        <tissue evidence="1">Whole body</tissue>
    </source>
</reference>
<organism evidence="1 2">
    <name type="scientific">Melipona quadrifasciata</name>
    <dbReference type="NCBI Taxonomy" id="166423"/>
    <lineage>
        <taxon>Eukaryota</taxon>
        <taxon>Metazoa</taxon>
        <taxon>Ecdysozoa</taxon>
        <taxon>Arthropoda</taxon>
        <taxon>Hexapoda</taxon>
        <taxon>Insecta</taxon>
        <taxon>Pterygota</taxon>
        <taxon>Neoptera</taxon>
        <taxon>Endopterygota</taxon>
        <taxon>Hymenoptera</taxon>
        <taxon>Apocrita</taxon>
        <taxon>Aculeata</taxon>
        <taxon>Apoidea</taxon>
        <taxon>Anthophila</taxon>
        <taxon>Apidae</taxon>
        <taxon>Melipona</taxon>
    </lineage>
</organism>
<protein>
    <submittedName>
        <fullName evidence="1">Uncharacterized protein</fullName>
    </submittedName>
</protein>
<dbReference type="AlphaFoldDB" id="A0A0M9A569"/>
<proteinExistence type="predicted"/>
<name>A0A0M9A569_9HYME</name>
<evidence type="ECO:0000313" key="2">
    <source>
        <dbReference type="Proteomes" id="UP000053105"/>
    </source>
</evidence>
<gene>
    <name evidence="1" type="ORF">WN51_09791</name>
</gene>
<keyword evidence="2" id="KW-1185">Reference proteome</keyword>
<dbReference type="OrthoDB" id="5983572at2759"/>
<sequence length="220" mass="24756">MREDLPLVTRSIVASKWTCSPPRSGNISESKRKRRVGRANERCLLGICPGNRLRLLVGQYDTGGCLVGSRPDLTISEDGIQRHGKRRSWHVQPNRSESFHNGKQFREINKDTCLSRFQKRVQSGEKFLARSVFGGKRVEASTRSNVKANTLTAWCYMTLVGQVSSVLEQPTFGITSFLMFLSRTCIISKIVVFFKDCRPERQNVSLNFNSGPVIGESGKE</sequence>
<accession>A0A0M9A569</accession>
<dbReference type="STRING" id="166423.A0A0M9A569"/>